<protein>
    <submittedName>
        <fullName evidence="2">Uncharacterized protein</fullName>
    </submittedName>
</protein>
<reference evidence="2 3" key="1">
    <citation type="submission" date="2007-06" db="EMBL/GenBank/DDBJ databases">
        <authorList>
            <person name="Shimkets L."/>
            <person name="Ferriera S."/>
            <person name="Johnson J."/>
            <person name="Kravitz S."/>
            <person name="Beeson K."/>
            <person name="Sutton G."/>
            <person name="Rogers Y.-H."/>
            <person name="Friedman R."/>
            <person name="Frazier M."/>
            <person name="Venter J.C."/>
        </authorList>
    </citation>
    <scope>NUCLEOTIDE SEQUENCE [LARGE SCALE GENOMIC DNA]</scope>
    <source>
        <strain evidence="2 3">SIR-1</strain>
    </source>
</reference>
<proteinExistence type="predicted"/>
<organism evidence="2 3">
    <name type="scientific">Plesiocystis pacifica SIR-1</name>
    <dbReference type="NCBI Taxonomy" id="391625"/>
    <lineage>
        <taxon>Bacteria</taxon>
        <taxon>Pseudomonadati</taxon>
        <taxon>Myxococcota</taxon>
        <taxon>Polyangia</taxon>
        <taxon>Nannocystales</taxon>
        <taxon>Nannocystaceae</taxon>
        <taxon>Plesiocystis</taxon>
    </lineage>
</organism>
<dbReference type="Proteomes" id="UP000005801">
    <property type="component" value="Unassembled WGS sequence"/>
</dbReference>
<evidence type="ECO:0000313" key="2">
    <source>
        <dbReference type="EMBL" id="EDM81422.1"/>
    </source>
</evidence>
<sequence length="649" mass="67972">MRVINLAKALGATEALGVVLENPDAIDVDTLVVPILAAAPHASELTIDRVRFVGKGRIEAMLSAVLDKGAAPKEEGQALDPEFIRKYFGVEVDEQGGLIRDGERVEGWTNAPQPSADASGDGGEGDGAGADEASAGGGEVLDIELPEALLAELDGVEGGGPANDDGGARESTLRTMAEFSAGLGLALLGRDCDDAATRLEAASERVSELGAEEDDPFTSIAGELARAAQELRDGTRPDRNALAELAGNFDVQLRVEAEQPEAQQGDLDGIDVIDAINGTLRALAGDVRDLEGALERHAEAPRVLETSLLAGAPPFEAMAAVHSCAALNAATTTLALRALELNSQLVTLSPKLPLAFISLFGKPCKKPGLISCRIVEIKAFPLTRSMTLAGAFTLPSGFITKATQFNTVVQEIVDLMKNSKFPKVTAAQIAAILSTDTLKKLLNLVLKKIIPLAKLREYLALRLAAIPGLGLFAGTLAGVYAVSVVSTAAALILAEAALGSASLTQLGFCVTIEVKECKANGWSNVGIGPTNQIVTSYRRVKLNPVTSIDSGSPTFEATNLGIEVKRILLLQSLKKRLIEAQAKRRDNSLTKAEKVALAAEVRTLQVKIKAFADAQKAIDAVEAGALKFLCGKVTKAGSVKGLDKEAKCR</sequence>
<evidence type="ECO:0000256" key="1">
    <source>
        <dbReference type="SAM" id="MobiDB-lite"/>
    </source>
</evidence>
<name>A6FY43_9BACT</name>
<gene>
    <name evidence="2" type="ORF">PPSIR1_39565</name>
</gene>
<keyword evidence="3" id="KW-1185">Reference proteome</keyword>
<feature type="region of interest" description="Disordered" evidence="1">
    <location>
        <begin position="100"/>
        <end position="135"/>
    </location>
</feature>
<accession>A6FY43</accession>
<comment type="caution">
    <text evidence="2">The sequence shown here is derived from an EMBL/GenBank/DDBJ whole genome shotgun (WGS) entry which is preliminary data.</text>
</comment>
<dbReference type="AlphaFoldDB" id="A6FY43"/>
<dbReference type="EMBL" id="ABCS01000003">
    <property type="protein sequence ID" value="EDM81422.1"/>
    <property type="molecule type" value="Genomic_DNA"/>
</dbReference>
<evidence type="ECO:0000313" key="3">
    <source>
        <dbReference type="Proteomes" id="UP000005801"/>
    </source>
</evidence>